<gene>
    <name evidence="1" type="ORF">G6F50_017109</name>
</gene>
<protein>
    <submittedName>
        <fullName evidence="1">Uncharacterized protein</fullName>
    </submittedName>
</protein>
<keyword evidence="2" id="KW-1185">Reference proteome</keyword>
<organism evidence="1 2">
    <name type="scientific">Rhizopus delemar</name>
    <dbReference type="NCBI Taxonomy" id="936053"/>
    <lineage>
        <taxon>Eukaryota</taxon>
        <taxon>Fungi</taxon>
        <taxon>Fungi incertae sedis</taxon>
        <taxon>Mucoromycota</taxon>
        <taxon>Mucoromycotina</taxon>
        <taxon>Mucoromycetes</taxon>
        <taxon>Mucorales</taxon>
        <taxon>Mucorineae</taxon>
        <taxon>Rhizopodaceae</taxon>
        <taxon>Rhizopus</taxon>
    </lineage>
</organism>
<accession>A0A9P6XQX6</accession>
<proteinExistence type="predicted"/>
<name>A0A9P6XQX6_9FUNG</name>
<comment type="caution">
    <text evidence="1">The sequence shown here is derived from an EMBL/GenBank/DDBJ whole genome shotgun (WGS) entry which is preliminary data.</text>
</comment>
<evidence type="ECO:0000313" key="1">
    <source>
        <dbReference type="EMBL" id="KAG1530751.1"/>
    </source>
</evidence>
<evidence type="ECO:0000313" key="2">
    <source>
        <dbReference type="Proteomes" id="UP000740926"/>
    </source>
</evidence>
<reference evidence="1 2" key="1">
    <citation type="journal article" date="2020" name="Microb. Genom.">
        <title>Genetic diversity of clinical and environmental Mucorales isolates obtained from an investigation of mucormycosis cases among solid organ transplant recipients.</title>
        <authorList>
            <person name="Nguyen M.H."/>
            <person name="Kaul D."/>
            <person name="Muto C."/>
            <person name="Cheng S.J."/>
            <person name="Richter R.A."/>
            <person name="Bruno V.M."/>
            <person name="Liu G."/>
            <person name="Beyhan S."/>
            <person name="Sundermann A.J."/>
            <person name="Mounaud S."/>
            <person name="Pasculle A.W."/>
            <person name="Nierman W.C."/>
            <person name="Driscoll E."/>
            <person name="Cumbie R."/>
            <person name="Clancy C.J."/>
            <person name="Dupont C.L."/>
        </authorList>
    </citation>
    <scope>NUCLEOTIDE SEQUENCE [LARGE SCALE GENOMIC DNA]</scope>
    <source>
        <strain evidence="1 2">GL24</strain>
    </source>
</reference>
<dbReference type="Proteomes" id="UP000740926">
    <property type="component" value="Unassembled WGS sequence"/>
</dbReference>
<dbReference type="AlphaFoldDB" id="A0A9P6XQX6"/>
<sequence>MIREPIHDPFLYRPDARRRARQPGSLACPGVSDVVVRPGCAGGAVWRDDRRARRQRAAEFRRPRGGVLHRAGRLCRGAGMRGRRRHA</sequence>
<dbReference type="EMBL" id="JAANIU010011891">
    <property type="protein sequence ID" value="KAG1530751.1"/>
    <property type="molecule type" value="Genomic_DNA"/>
</dbReference>